<evidence type="ECO:0000313" key="10">
    <source>
        <dbReference type="Proteomes" id="UP000253817"/>
    </source>
</evidence>
<dbReference type="EC" id="4.2.1.1" evidence="2"/>
<gene>
    <name evidence="8" type="ORF">C1876_10975</name>
    <name evidence="9" type="ORF">DMP09_17655</name>
</gene>
<dbReference type="PROSITE" id="PS00704">
    <property type="entry name" value="PROK_CO2_ANHYDRASE_1"/>
    <property type="match status" value="1"/>
</dbReference>
<comment type="similarity">
    <text evidence="1">Belongs to the beta-class carbonic anhydrase family.</text>
</comment>
<reference evidence="11" key="2">
    <citation type="submission" date="2018-05" db="EMBL/GenBank/DDBJ databases">
        <title>Genome Sequencing of selected type strains of the family Eggerthellaceae.</title>
        <authorList>
            <person name="Danylec N."/>
            <person name="Stoll D.A."/>
            <person name="Doetsch A."/>
            <person name="Huch M."/>
        </authorList>
    </citation>
    <scope>NUCLEOTIDE SEQUENCE [LARGE SCALE GENOMIC DNA]</scope>
    <source>
        <strain evidence="11">DSM 16107</strain>
    </source>
</reference>
<dbReference type="EMBL" id="PPTT01000018">
    <property type="protein sequence ID" value="RDB68150.1"/>
    <property type="molecule type" value="Genomic_DNA"/>
</dbReference>
<feature type="binding site" evidence="7">
    <location>
        <position position="95"/>
    </location>
    <ligand>
        <name>Zn(2+)</name>
        <dbReference type="ChEBI" id="CHEBI:29105"/>
    </ligand>
</feature>
<keyword evidence="7" id="KW-0479">Metal-binding</keyword>
<dbReference type="GO" id="GO:0008270">
    <property type="term" value="F:zinc ion binding"/>
    <property type="evidence" value="ECO:0007669"/>
    <property type="project" value="InterPro"/>
</dbReference>
<dbReference type="GO" id="GO:0015976">
    <property type="term" value="P:carbon utilization"/>
    <property type="evidence" value="ECO:0007669"/>
    <property type="project" value="InterPro"/>
</dbReference>
<keyword evidence="4" id="KW-0456">Lyase</keyword>
<comment type="function">
    <text evidence="5">Catalyzes the reversible hydration of carbon dioxide to form bicarbonate.</text>
</comment>
<evidence type="ECO:0000256" key="4">
    <source>
        <dbReference type="ARBA" id="ARBA00023239"/>
    </source>
</evidence>
<dbReference type="Pfam" id="PF00484">
    <property type="entry name" value="Pro_CA"/>
    <property type="match status" value="1"/>
</dbReference>
<accession>A0A3N0INJ6</accession>
<keyword evidence="10" id="KW-1185">Reference proteome</keyword>
<feature type="binding site" evidence="7">
    <location>
        <position position="41"/>
    </location>
    <ligand>
        <name>Zn(2+)</name>
        <dbReference type="ChEBI" id="CHEBI:29105"/>
    </ligand>
</feature>
<feature type="binding site" evidence="7">
    <location>
        <position position="92"/>
    </location>
    <ligand>
        <name>Zn(2+)</name>
        <dbReference type="ChEBI" id="CHEBI:29105"/>
    </ligand>
</feature>
<feature type="binding site" evidence="7">
    <location>
        <position position="39"/>
    </location>
    <ligand>
        <name>Zn(2+)</name>
        <dbReference type="ChEBI" id="CHEBI:29105"/>
    </ligand>
</feature>
<evidence type="ECO:0000313" key="9">
    <source>
        <dbReference type="EMBL" id="RNM38417.1"/>
    </source>
</evidence>
<comment type="catalytic activity">
    <reaction evidence="6">
        <text>hydrogencarbonate + H(+) = CO2 + H2O</text>
        <dbReference type="Rhea" id="RHEA:10748"/>
        <dbReference type="ChEBI" id="CHEBI:15377"/>
        <dbReference type="ChEBI" id="CHEBI:15378"/>
        <dbReference type="ChEBI" id="CHEBI:16526"/>
        <dbReference type="ChEBI" id="CHEBI:17544"/>
        <dbReference type="EC" id="4.2.1.1"/>
    </reaction>
</comment>
<dbReference type="GO" id="GO:0004089">
    <property type="term" value="F:carbonate dehydratase activity"/>
    <property type="evidence" value="ECO:0007669"/>
    <property type="project" value="UniProtKB-EC"/>
</dbReference>
<proteinExistence type="inferred from homology"/>
<dbReference type="PANTHER" id="PTHR11002:SF79">
    <property type="entry name" value="CARBONIC ANHYDRASE 2"/>
    <property type="match status" value="1"/>
</dbReference>
<dbReference type="SMART" id="SM00947">
    <property type="entry name" value="Pro_CA"/>
    <property type="match status" value="1"/>
</dbReference>
<dbReference type="SUPFAM" id="SSF53056">
    <property type="entry name" value="beta-carbonic anhydrase, cab"/>
    <property type="match status" value="1"/>
</dbReference>
<protein>
    <recommendedName>
        <fullName evidence="2">carbonic anhydrase</fullName>
        <ecNumber evidence="2">4.2.1.1</ecNumber>
    </recommendedName>
</protein>
<evidence type="ECO:0000256" key="7">
    <source>
        <dbReference type="PIRSR" id="PIRSR601765-1"/>
    </source>
</evidence>
<evidence type="ECO:0000256" key="1">
    <source>
        <dbReference type="ARBA" id="ARBA00006217"/>
    </source>
</evidence>
<comment type="caution">
    <text evidence="9">The sequence shown here is derived from an EMBL/GenBank/DDBJ whole genome shotgun (WGS) entry which is preliminary data.</text>
</comment>
<evidence type="ECO:0000313" key="11">
    <source>
        <dbReference type="Proteomes" id="UP000270112"/>
    </source>
</evidence>
<reference evidence="8 10" key="1">
    <citation type="journal article" date="2018" name="Elife">
        <title>Discovery and characterization of a prevalent human gut bacterial enzyme sufficient for the inactivation of a family of plant toxins.</title>
        <authorList>
            <person name="Koppel N."/>
            <person name="Bisanz J.E."/>
            <person name="Pandelia M.E."/>
            <person name="Turnbaugh P.J."/>
            <person name="Balskus E.P."/>
        </authorList>
    </citation>
    <scope>NUCLEOTIDE SEQUENCE [LARGE SCALE GENOMIC DNA]</scope>
    <source>
        <strain evidence="8 10">DSM 16107</strain>
    </source>
</reference>
<sequence length="177" mass="18351">MEGNRRYRDAVRNDADISLPLRAETCAQGQRPYAIVLACSDSRVVPEHVFMAGIGELFCVRVAGNVVGDEQLASVVYAASHLGARLVMVLGHTHCGAVGAAIAGDAVGSVGALASRIADAIGDERDDLAACVLNVRASVDRLRGDGEIAALAEAAGLEVVGGVYRLEDGAVEVLEPR</sequence>
<dbReference type="Proteomes" id="UP000253817">
    <property type="component" value="Unassembled WGS sequence"/>
</dbReference>
<dbReference type="AlphaFoldDB" id="A0A3N0INJ6"/>
<dbReference type="EMBL" id="QICC01000172">
    <property type="protein sequence ID" value="RNM38417.1"/>
    <property type="molecule type" value="Genomic_DNA"/>
</dbReference>
<evidence type="ECO:0000313" key="8">
    <source>
        <dbReference type="EMBL" id="RDB68150.1"/>
    </source>
</evidence>
<evidence type="ECO:0000256" key="3">
    <source>
        <dbReference type="ARBA" id="ARBA00022833"/>
    </source>
</evidence>
<dbReference type="InterPro" id="IPR001765">
    <property type="entry name" value="Carbonic_anhydrase"/>
</dbReference>
<keyword evidence="3 7" id="KW-0862">Zinc</keyword>
<dbReference type="InterPro" id="IPR036874">
    <property type="entry name" value="Carbonic_anhydrase_sf"/>
</dbReference>
<dbReference type="PANTHER" id="PTHR11002">
    <property type="entry name" value="CARBONIC ANHYDRASE"/>
    <property type="match status" value="1"/>
</dbReference>
<comment type="cofactor">
    <cofactor evidence="7">
        <name>Zn(2+)</name>
        <dbReference type="ChEBI" id="CHEBI:29105"/>
    </cofactor>
    <text evidence="7">Binds 1 zinc ion per subunit.</text>
</comment>
<evidence type="ECO:0000256" key="5">
    <source>
        <dbReference type="ARBA" id="ARBA00024993"/>
    </source>
</evidence>
<reference evidence="9" key="3">
    <citation type="journal article" date="2019" name="Microbiol. Resour. Announc.">
        <title>Draft Genome Sequences of Type Strains of Gordonibacter faecihominis, Paraeggerthella hongkongensis, Parvibacter caecicola,Slackia equolifaciens, Slackia faecicanis, and Slackia isoflavoniconvertens.</title>
        <authorList>
            <person name="Danylec N."/>
            <person name="Stoll D.A."/>
            <person name="Dotsch A."/>
            <person name="Huch M."/>
        </authorList>
    </citation>
    <scope>NUCLEOTIDE SEQUENCE</scope>
    <source>
        <strain evidence="9">DSM 16107</strain>
    </source>
</reference>
<evidence type="ECO:0000256" key="6">
    <source>
        <dbReference type="ARBA" id="ARBA00048348"/>
    </source>
</evidence>
<organism evidence="9 11">
    <name type="scientific">Eggerthella sinensis</name>
    <dbReference type="NCBI Taxonomy" id="242230"/>
    <lineage>
        <taxon>Bacteria</taxon>
        <taxon>Bacillati</taxon>
        <taxon>Actinomycetota</taxon>
        <taxon>Coriobacteriia</taxon>
        <taxon>Eggerthellales</taxon>
        <taxon>Eggerthellaceae</taxon>
        <taxon>Eggerthella</taxon>
    </lineage>
</organism>
<dbReference type="InterPro" id="IPR015892">
    <property type="entry name" value="Carbonic_anhydrase_CS"/>
</dbReference>
<evidence type="ECO:0000256" key="2">
    <source>
        <dbReference type="ARBA" id="ARBA00012925"/>
    </source>
</evidence>
<name>A0A3N0INJ6_9ACTN</name>
<dbReference type="Proteomes" id="UP000270112">
    <property type="component" value="Unassembled WGS sequence"/>
</dbReference>
<dbReference type="OrthoDB" id="9797527at2"/>
<dbReference type="Gene3D" id="3.40.1050.10">
    <property type="entry name" value="Carbonic anhydrase"/>
    <property type="match status" value="1"/>
</dbReference>